<protein>
    <submittedName>
        <fullName evidence="3">Phage major capsid protein, HK97 family</fullName>
    </submittedName>
</protein>
<name>A0A1G8R0Y5_9GAMM</name>
<dbReference type="Gene3D" id="3.30.2400.10">
    <property type="entry name" value="Major capsid protein gp5"/>
    <property type="match status" value="1"/>
</dbReference>
<sequence>MAVNVAEQYQTLQSDLKSFNEDMKRFTGEVKETVSEAKERIFALEQLAVSGGGGFTPQGMGASASLGSIVLNDAQNNSAFQSLEQWNQGTCRLKATASIQSALTHDDPTTPMPSNPERGAIVPQGGRRRLRLLDVLPSRPTSSDAVEFVQLNADGDAAEQEQEGDTKAEITFNGELKRCEIATVAGHTTVSRQVLSDHAALQRAIDQVIRYKLLTKLEDMIINGGSASSSGGKIAGLASESAAFVPTLTAQMHMADIIGESLVRQADAGYMPNLVLMNSIDWFALQISKKSDDDYLFGSPTMPVPEALWNQVVIPSASVPQDVAYTIDTSFVSVLDREQPTIMLSNSHADYMTRNLLLILGELRAGLEVTDTFAVYKIDLTSSGA</sequence>
<dbReference type="Gene3D" id="3.30.2320.10">
    <property type="entry name" value="hypothetical protein PF0899 domain"/>
    <property type="match status" value="1"/>
</dbReference>
<gene>
    <name evidence="3" type="ORF">SAMN04487954_10355</name>
</gene>
<dbReference type="NCBIfam" id="TIGR01554">
    <property type="entry name" value="major_cap_HK97"/>
    <property type="match status" value="1"/>
</dbReference>
<proteinExistence type="predicted"/>
<dbReference type="AlphaFoldDB" id="A0A1G8R0Y5"/>
<comment type="subcellular location">
    <subcellularLocation>
        <location evidence="1">Virion</location>
    </subcellularLocation>
</comment>
<dbReference type="InterPro" id="IPR054612">
    <property type="entry name" value="Phage_capsid-like_C"/>
</dbReference>
<reference evidence="3 4" key="1">
    <citation type="submission" date="2016-10" db="EMBL/GenBank/DDBJ databases">
        <authorList>
            <person name="de Groot N.N."/>
        </authorList>
    </citation>
    <scope>NUCLEOTIDE SEQUENCE [LARGE SCALE GENOMIC DNA]</scope>
    <source>
        <strain evidence="3 4">CGMCC 1.6133</strain>
    </source>
</reference>
<evidence type="ECO:0000313" key="3">
    <source>
        <dbReference type="EMBL" id="SDJ10642.1"/>
    </source>
</evidence>
<evidence type="ECO:0000259" key="2">
    <source>
        <dbReference type="Pfam" id="PF05065"/>
    </source>
</evidence>
<organism evidence="3 4">
    <name type="scientific">Billgrantia gudaonensis</name>
    <dbReference type="NCBI Taxonomy" id="376427"/>
    <lineage>
        <taxon>Bacteria</taxon>
        <taxon>Pseudomonadati</taxon>
        <taxon>Pseudomonadota</taxon>
        <taxon>Gammaproteobacteria</taxon>
        <taxon>Oceanospirillales</taxon>
        <taxon>Halomonadaceae</taxon>
        <taxon>Billgrantia</taxon>
    </lineage>
</organism>
<keyword evidence="4" id="KW-1185">Reference proteome</keyword>
<dbReference type="SUPFAM" id="SSF56563">
    <property type="entry name" value="Major capsid protein gp5"/>
    <property type="match status" value="1"/>
</dbReference>
<feature type="domain" description="Phage capsid-like C-terminal" evidence="2">
    <location>
        <begin position="125"/>
        <end position="378"/>
    </location>
</feature>
<dbReference type="OrthoDB" id="637859at2"/>
<evidence type="ECO:0000313" key="4">
    <source>
        <dbReference type="Proteomes" id="UP000198525"/>
    </source>
</evidence>
<dbReference type="EMBL" id="FNES01000003">
    <property type="protein sequence ID" value="SDJ10642.1"/>
    <property type="molecule type" value="Genomic_DNA"/>
</dbReference>
<dbReference type="Proteomes" id="UP000198525">
    <property type="component" value="Unassembled WGS sequence"/>
</dbReference>
<accession>A0A1G8R0Y5</accession>
<dbReference type="Pfam" id="PF05065">
    <property type="entry name" value="Phage_capsid"/>
    <property type="match status" value="1"/>
</dbReference>
<evidence type="ECO:0000256" key="1">
    <source>
        <dbReference type="ARBA" id="ARBA00004328"/>
    </source>
</evidence>
<dbReference type="InterPro" id="IPR024455">
    <property type="entry name" value="Phage_capsid"/>
</dbReference>
<dbReference type="STRING" id="376427.SAMN04487954_10355"/>